<gene>
    <name evidence="8" type="ORF">HOLleu_12684</name>
</gene>
<evidence type="ECO:0000256" key="5">
    <source>
        <dbReference type="ARBA" id="ARBA00023242"/>
    </source>
</evidence>
<dbReference type="GO" id="GO:0005737">
    <property type="term" value="C:cytoplasm"/>
    <property type="evidence" value="ECO:0007669"/>
    <property type="project" value="UniProtKB-SubCell"/>
</dbReference>
<evidence type="ECO:0000313" key="8">
    <source>
        <dbReference type="EMBL" id="KAJ8041777.1"/>
    </source>
</evidence>
<proteinExistence type="predicted"/>
<feature type="domain" description="CS" evidence="7">
    <location>
        <begin position="297"/>
        <end position="383"/>
    </location>
</feature>
<dbReference type="Proteomes" id="UP001152320">
    <property type="component" value="Chromosome 5"/>
</dbReference>
<evidence type="ECO:0000256" key="3">
    <source>
        <dbReference type="ARBA" id="ARBA00018915"/>
    </source>
</evidence>
<dbReference type="SUPFAM" id="SSF49764">
    <property type="entry name" value="HSP20-like chaperones"/>
    <property type="match status" value="1"/>
</dbReference>
<dbReference type="Pfam" id="PF04969">
    <property type="entry name" value="CS"/>
    <property type="match status" value="1"/>
</dbReference>
<dbReference type="CDD" id="cd06467">
    <property type="entry name" value="p23_NUDC_like"/>
    <property type="match status" value="1"/>
</dbReference>
<keyword evidence="5" id="KW-0539">Nucleus</keyword>
<dbReference type="EMBL" id="JAIZAY010000005">
    <property type="protein sequence ID" value="KAJ8041777.1"/>
    <property type="molecule type" value="Genomic_DNA"/>
</dbReference>
<feature type="region of interest" description="Disordered" evidence="6">
    <location>
        <begin position="280"/>
        <end position="299"/>
    </location>
</feature>
<evidence type="ECO:0000256" key="2">
    <source>
        <dbReference type="ARBA" id="ARBA00004496"/>
    </source>
</evidence>
<dbReference type="PANTHER" id="PTHR21664:SF1">
    <property type="entry name" value="NUDC DOMAIN-CONTAINING PROTEIN 1"/>
    <property type="match status" value="1"/>
</dbReference>
<dbReference type="GO" id="GO:0005634">
    <property type="term" value="C:nucleus"/>
    <property type="evidence" value="ECO:0007669"/>
    <property type="project" value="UniProtKB-SubCell"/>
</dbReference>
<accession>A0A9Q1CAL8</accession>
<dbReference type="OrthoDB" id="428655at2759"/>
<comment type="subcellular location">
    <subcellularLocation>
        <location evidence="2">Cytoplasm</location>
    </subcellularLocation>
    <subcellularLocation>
        <location evidence="1">Nucleus</location>
    </subcellularLocation>
</comment>
<dbReference type="InterPro" id="IPR008978">
    <property type="entry name" value="HSP20-like_chaperone"/>
</dbReference>
<reference evidence="8" key="1">
    <citation type="submission" date="2021-10" db="EMBL/GenBank/DDBJ databases">
        <title>Tropical sea cucumber genome reveals ecological adaptation and Cuvierian tubules defense mechanism.</title>
        <authorList>
            <person name="Chen T."/>
        </authorList>
    </citation>
    <scope>NUCLEOTIDE SEQUENCE</scope>
    <source>
        <strain evidence="8">Nanhai2018</strain>
        <tissue evidence="8">Muscle</tissue>
    </source>
</reference>
<protein>
    <recommendedName>
        <fullName evidence="3">NudC domain-containing protein 1</fullName>
    </recommendedName>
</protein>
<keyword evidence="4" id="KW-0963">Cytoplasm</keyword>
<evidence type="ECO:0000259" key="7">
    <source>
        <dbReference type="PROSITE" id="PS51203"/>
    </source>
</evidence>
<dbReference type="Gene3D" id="2.60.40.790">
    <property type="match status" value="1"/>
</dbReference>
<evidence type="ECO:0000256" key="6">
    <source>
        <dbReference type="SAM" id="MobiDB-lite"/>
    </source>
</evidence>
<organism evidence="8 9">
    <name type="scientific">Holothuria leucospilota</name>
    <name type="common">Black long sea cucumber</name>
    <name type="synonym">Mertensiothuria leucospilota</name>
    <dbReference type="NCBI Taxonomy" id="206669"/>
    <lineage>
        <taxon>Eukaryota</taxon>
        <taxon>Metazoa</taxon>
        <taxon>Echinodermata</taxon>
        <taxon>Eleutherozoa</taxon>
        <taxon>Echinozoa</taxon>
        <taxon>Holothuroidea</taxon>
        <taxon>Aspidochirotacea</taxon>
        <taxon>Aspidochirotida</taxon>
        <taxon>Holothuriidae</taxon>
        <taxon>Holothuria</taxon>
    </lineage>
</organism>
<evidence type="ECO:0000256" key="1">
    <source>
        <dbReference type="ARBA" id="ARBA00004123"/>
    </source>
</evidence>
<keyword evidence="9" id="KW-1185">Reference proteome</keyword>
<feature type="compositionally biased region" description="Basic and acidic residues" evidence="6">
    <location>
        <begin position="280"/>
        <end position="289"/>
    </location>
</feature>
<dbReference type="PANTHER" id="PTHR21664">
    <property type="entry name" value="CHRONIC MYELOGENOUS LEUKEMIA TUMOR ANTIGEN 66"/>
    <property type="match status" value="1"/>
</dbReference>
<dbReference type="InterPro" id="IPR007052">
    <property type="entry name" value="CS_dom"/>
</dbReference>
<comment type="caution">
    <text evidence="8">The sequence shown here is derived from an EMBL/GenBank/DDBJ whole genome shotgun (WGS) entry which is preliminary data.</text>
</comment>
<evidence type="ECO:0000313" key="9">
    <source>
        <dbReference type="Proteomes" id="UP001152320"/>
    </source>
</evidence>
<sequence>MLKCEESLEVNRSLLNPNFEGYKLSLDALPKYHTRLPTGVDVVELREDQYSVHHIRTFGLTNHLVLDAWNGDAVYFIDQHWNVRELKVTIDSQLDSPRTVFTIPDASTKRSQQRLNPSFVFLSADFCILSDGMGQLFILSTANRGASDAPKWKILWKGGIDESSVHSIIQHARLRKNGALSGAENPVMVDCLLLHIDKEESTSTDENLGKNLQETGFVTIMEWISFAQDSNDGSFHIHQCRRIKGKAAPLYAAVEETGQAVYLAGEGQYEIILDSLKPVQKEKEKKDEEKETDEEDEKDPVYTWTQTLEDVTLTFTVPQGTQKSDINFVLTPNKLQLEVKNAVTLLEGPLFRDVDVQMSTWILEGRKILTPMGKTMGPLAPLTVRC</sequence>
<dbReference type="AlphaFoldDB" id="A0A9Q1CAL8"/>
<dbReference type="PROSITE" id="PS51203">
    <property type="entry name" value="CS"/>
    <property type="match status" value="1"/>
</dbReference>
<evidence type="ECO:0000256" key="4">
    <source>
        <dbReference type="ARBA" id="ARBA00022490"/>
    </source>
</evidence>
<dbReference type="InterPro" id="IPR037895">
    <property type="entry name" value="NUDCD1"/>
</dbReference>
<name>A0A9Q1CAL8_HOLLE</name>